<protein>
    <recommendedName>
        <fullName evidence="3">Maf-like protein</fullName>
    </recommendedName>
</protein>
<dbReference type="AlphaFoldDB" id="A0A2H0UYV2"/>
<organism evidence="1 2">
    <name type="scientific">Candidatus Falkowbacteria bacterium CG10_big_fil_rev_8_21_14_0_10_44_15</name>
    <dbReference type="NCBI Taxonomy" id="1974569"/>
    <lineage>
        <taxon>Bacteria</taxon>
        <taxon>Candidatus Falkowiibacteriota</taxon>
    </lineage>
</organism>
<name>A0A2H0UYV2_9BACT</name>
<accession>A0A2H0UYV2</accession>
<evidence type="ECO:0008006" key="3">
    <source>
        <dbReference type="Google" id="ProtNLM"/>
    </source>
</evidence>
<comment type="caution">
    <text evidence="1">The sequence shown here is derived from an EMBL/GenBank/DDBJ whole genome shotgun (WGS) entry which is preliminary data.</text>
</comment>
<sequence>MKITIVGSSSARVAKIKIRDKLRELGHEPIINPYYERLVKGMEPELAEMIVREHDKAKRKYGFIKWYYDRIVESDAILVVNLTKNGIANYIGGNTLMEIGFAHVHGKKVFLLNPAPTEVPYTDEINAMVDEVINRDLSKIK</sequence>
<evidence type="ECO:0000313" key="2">
    <source>
        <dbReference type="Proteomes" id="UP000228510"/>
    </source>
</evidence>
<evidence type="ECO:0000313" key="1">
    <source>
        <dbReference type="EMBL" id="PIR92004.1"/>
    </source>
</evidence>
<dbReference type="Proteomes" id="UP000228510">
    <property type="component" value="Unassembled WGS sequence"/>
</dbReference>
<dbReference type="EMBL" id="PFAT01000052">
    <property type="protein sequence ID" value="PIR92004.1"/>
    <property type="molecule type" value="Genomic_DNA"/>
</dbReference>
<proteinExistence type="predicted"/>
<gene>
    <name evidence="1" type="ORF">COU01_04075</name>
</gene>
<reference evidence="2" key="1">
    <citation type="submission" date="2017-09" db="EMBL/GenBank/DDBJ databases">
        <title>Depth-based differentiation of microbial function through sediment-hosted aquifers and enrichment of novel symbionts in the deep terrestrial subsurface.</title>
        <authorList>
            <person name="Probst A.J."/>
            <person name="Ladd B."/>
            <person name="Jarett J.K."/>
            <person name="Geller-Mcgrath D.E."/>
            <person name="Sieber C.M.K."/>
            <person name="Emerson J.B."/>
            <person name="Anantharaman K."/>
            <person name="Thomas B.C."/>
            <person name="Malmstrom R."/>
            <person name="Stieglmeier M."/>
            <person name="Klingl A."/>
            <person name="Woyke T."/>
            <person name="Ryan C.M."/>
            <person name="Banfield J.F."/>
        </authorList>
    </citation>
    <scope>NUCLEOTIDE SEQUENCE [LARGE SCALE GENOMIC DNA]</scope>
</reference>